<evidence type="ECO:0000259" key="3">
    <source>
        <dbReference type="PROSITE" id="PS51746"/>
    </source>
</evidence>
<sequence>MNLPQKIEDALARELNNIDNDFIENSLNLSFLQASKALLESNIDCTFSGSTCVLTLIIGNKIWTANAGDSRAVLCQLDIENNWISKQLTRDHKPNELDEFARIIQRGGRVESYKDENNNHLGPCRVWLKNQNIPGLAMSRSFGDVIASQVGVICEPEIFQYEIQNSDKFIIIASDGVWEFIQNQNVMELIIPSYLNNQIQKACENIINESVFQWKL</sequence>
<dbReference type="AlphaFoldDB" id="G0R0J5"/>
<dbReference type="Gene3D" id="3.60.40.10">
    <property type="entry name" value="PPM-type phosphatase domain"/>
    <property type="match status" value="1"/>
</dbReference>
<organism evidence="4 5">
    <name type="scientific">Ichthyophthirius multifiliis</name>
    <name type="common">White spot disease agent</name>
    <name type="synonym">Ich</name>
    <dbReference type="NCBI Taxonomy" id="5932"/>
    <lineage>
        <taxon>Eukaryota</taxon>
        <taxon>Sar</taxon>
        <taxon>Alveolata</taxon>
        <taxon>Ciliophora</taxon>
        <taxon>Intramacronucleata</taxon>
        <taxon>Oligohymenophorea</taxon>
        <taxon>Hymenostomatida</taxon>
        <taxon>Ophryoglenina</taxon>
        <taxon>Ichthyophthirius</taxon>
    </lineage>
</organism>
<dbReference type="GeneID" id="14905103"/>
<dbReference type="InParanoid" id="G0R0J5"/>
<dbReference type="GO" id="GO:0004722">
    <property type="term" value="F:protein serine/threonine phosphatase activity"/>
    <property type="evidence" value="ECO:0007669"/>
    <property type="project" value="UniProtKB-EC"/>
</dbReference>
<comment type="subcellular location">
    <subcellularLocation>
        <location evidence="1">Membrane</location>
    </subcellularLocation>
</comment>
<proteinExistence type="predicted"/>
<dbReference type="STRING" id="857967.G0R0J5"/>
<protein>
    <submittedName>
        <fullName evidence="4">Protein phosphatase 2c, putative</fullName>
        <ecNumber evidence="4">3.1.3.16</ecNumber>
    </submittedName>
</protein>
<evidence type="ECO:0000313" key="5">
    <source>
        <dbReference type="Proteomes" id="UP000008983"/>
    </source>
</evidence>
<dbReference type="EC" id="3.1.3.16" evidence="4"/>
<dbReference type="PROSITE" id="PS51746">
    <property type="entry name" value="PPM_2"/>
    <property type="match status" value="1"/>
</dbReference>
<evidence type="ECO:0000313" key="4">
    <source>
        <dbReference type="EMBL" id="EGR29007.1"/>
    </source>
</evidence>
<dbReference type="Proteomes" id="UP000008983">
    <property type="component" value="Unassembled WGS sequence"/>
</dbReference>
<keyword evidence="5" id="KW-1185">Reference proteome</keyword>
<dbReference type="PANTHER" id="PTHR47992">
    <property type="entry name" value="PROTEIN PHOSPHATASE"/>
    <property type="match status" value="1"/>
</dbReference>
<accession>G0R0J5</accession>
<dbReference type="OMA" id="FVEYISW"/>
<feature type="non-terminal residue" evidence="4">
    <location>
        <position position="216"/>
    </location>
</feature>
<dbReference type="OrthoDB" id="10264738at2759"/>
<dbReference type="GO" id="GO:0016020">
    <property type="term" value="C:membrane"/>
    <property type="evidence" value="ECO:0007669"/>
    <property type="project" value="UniProtKB-SubCell"/>
</dbReference>
<keyword evidence="2" id="KW-0472">Membrane</keyword>
<dbReference type="EMBL" id="GL984195">
    <property type="protein sequence ID" value="EGR29007.1"/>
    <property type="molecule type" value="Genomic_DNA"/>
</dbReference>
<gene>
    <name evidence="4" type="ORF">IMG5_165160</name>
</gene>
<dbReference type="SUPFAM" id="SSF81606">
    <property type="entry name" value="PP2C-like"/>
    <property type="match status" value="1"/>
</dbReference>
<dbReference type="eggNOG" id="KOG0698">
    <property type="taxonomic scope" value="Eukaryota"/>
</dbReference>
<keyword evidence="4" id="KW-0378">Hydrolase</keyword>
<dbReference type="InterPro" id="IPR036457">
    <property type="entry name" value="PPM-type-like_dom_sf"/>
</dbReference>
<dbReference type="Pfam" id="PF00481">
    <property type="entry name" value="PP2C"/>
    <property type="match status" value="1"/>
</dbReference>
<reference evidence="4 5" key="1">
    <citation type="submission" date="2011-07" db="EMBL/GenBank/DDBJ databases">
        <authorList>
            <person name="Coyne R."/>
            <person name="Brami D."/>
            <person name="Johnson J."/>
            <person name="Hostetler J."/>
            <person name="Hannick L."/>
            <person name="Clark T."/>
            <person name="Cassidy-Hanley D."/>
            <person name="Inman J."/>
        </authorList>
    </citation>
    <scope>NUCLEOTIDE SEQUENCE [LARGE SCALE GENOMIC DNA]</scope>
    <source>
        <strain evidence="4 5">G5</strain>
    </source>
</reference>
<dbReference type="CDD" id="cd00143">
    <property type="entry name" value="PP2Cc"/>
    <property type="match status" value="1"/>
</dbReference>
<dbReference type="InterPro" id="IPR001932">
    <property type="entry name" value="PPM-type_phosphatase-like_dom"/>
</dbReference>
<evidence type="ECO:0000256" key="2">
    <source>
        <dbReference type="ARBA" id="ARBA00023136"/>
    </source>
</evidence>
<feature type="domain" description="PPM-type phosphatase" evidence="3">
    <location>
        <begin position="1"/>
        <end position="216"/>
    </location>
</feature>
<dbReference type="SMART" id="SM00332">
    <property type="entry name" value="PP2Cc"/>
    <property type="match status" value="1"/>
</dbReference>
<dbReference type="RefSeq" id="XP_004030243.1">
    <property type="nucleotide sequence ID" value="XM_004030195.1"/>
</dbReference>
<evidence type="ECO:0000256" key="1">
    <source>
        <dbReference type="ARBA" id="ARBA00004370"/>
    </source>
</evidence>
<dbReference type="InterPro" id="IPR015655">
    <property type="entry name" value="PP2C"/>
</dbReference>
<name>G0R0J5_ICHMU</name>